<evidence type="ECO:0000313" key="4">
    <source>
        <dbReference type="Proteomes" id="UP000286134"/>
    </source>
</evidence>
<keyword evidence="4" id="KW-1185">Reference proteome</keyword>
<feature type="region of interest" description="Disordered" evidence="1">
    <location>
        <begin position="337"/>
        <end position="364"/>
    </location>
</feature>
<feature type="compositionally biased region" description="Acidic residues" evidence="1">
    <location>
        <begin position="174"/>
        <end position="187"/>
    </location>
</feature>
<dbReference type="AlphaFoldDB" id="A0A420HXC7"/>
<evidence type="ECO:0000259" key="2">
    <source>
        <dbReference type="Pfam" id="PF10680"/>
    </source>
</evidence>
<organism evidence="3 4">
    <name type="scientific">Erysiphe neolycopersici</name>
    <dbReference type="NCBI Taxonomy" id="212602"/>
    <lineage>
        <taxon>Eukaryota</taxon>
        <taxon>Fungi</taxon>
        <taxon>Dikarya</taxon>
        <taxon>Ascomycota</taxon>
        <taxon>Pezizomycotina</taxon>
        <taxon>Leotiomycetes</taxon>
        <taxon>Erysiphales</taxon>
        <taxon>Erysiphaceae</taxon>
        <taxon>Erysiphe</taxon>
    </lineage>
</organism>
<evidence type="ECO:0000256" key="1">
    <source>
        <dbReference type="SAM" id="MobiDB-lite"/>
    </source>
</evidence>
<dbReference type="STRING" id="212602.A0A420HXC7"/>
<accession>A0A420HXC7</accession>
<dbReference type="EMBL" id="MCFK01003655">
    <property type="protein sequence ID" value="RKF62056.1"/>
    <property type="molecule type" value="Genomic_DNA"/>
</dbReference>
<proteinExistence type="predicted"/>
<dbReference type="Proteomes" id="UP000286134">
    <property type="component" value="Unassembled WGS sequence"/>
</dbReference>
<dbReference type="InterPro" id="IPR019622">
    <property type="entry name" value="Rrn9_dom"/>
</dbReference>
<feature type="region of interest" description="Disordered" evidence="1">
    <location>
        <begin position="160"/>
        <end position="217"/>
    </location>
</feature>
<feature type="compositionally biased region" description="Basic and acidic residues" evidence="1">
    <location>
        <begin position="344"/>
        <end position="353"/>
    </location>
</feature>
<feature type="domain" description="Rrn9" evidence="2">
    <location>
        <begin position="46"/>
        <end position="112"/>
    </location>
</feature>
<reference evidence="3 4" key="1">
    <citation type="journal article" date="2018" name="BMC Genomics">
        <title>Comparative genome analyses reveal sequence features reflecting distinct modes of host-adaptation between dicot and monocot powdery mildew.</title>
        <authorList>
            <person name="Wu Y."/>
            <person name="Ma X."/>
            <person name="Pan Z."/>
            <person name="Kale S.D."/>
            <person name="Song Y."/>
            <person name="King H."/>
            <person name="Zhang Q."/>
            <person name="Presley C."/>
            <person name="Deng X."/>
            <person name="Wei C.I."/>
            <person name="Xiao S."/>
        </authorList>
    </citation>
    <scope>NUCLEOTIDE SEQUENCE [LARGE SCALE GENOMIC DNA]</scope>
    <source>
        <strain evidence="3">UMSG2</strain>
    </source>
</reference>
<protein>
    <recommendedName>
        <fullName evidence="2">Rrn9 domain-containing protein</fullName>
    </recommendedName>
</protein>
<name>A0A420HXC7_9PEZI</name>
<evidence type="ECO:0000313" key="3">
    <source>
        <dbReference type="EMBL" id="RKF62056.1"/>
    </source>
</evidence>
<dbReference type="OrthoDB" id="5412288at2759"/>
<feature type="region of interest" description="Disordered" evidence="1">
    <location>
        <begin position="1"/>
        <end position="32"/>
    </location>
</feature>
<dbReference type="Pfam" id="PF10680">
    <property type="entry name" value="RRN9"/>
    <property type="match status" value="1"/>
</dbReference>
<feature type="compositionally biased region" description="Basic residues" evidence="1">
    <location>
        <begin position="20"/>
        <end position="30"/>
    </location>
</feature>
<comment type="caution">
    <text evidence="3">The sequence shown here is derived from an EMBL/GenBank/DDBJ whole genome shotgun (WGS) entry which is preliminary data.</text>
</comment>
<sequence length="596" mass="68353">MSNTGSSFEESDSSPDNRPTRHSGSARKWHHITERERGEYTGLIRARNENLSLHLYNSHKLRQHAKEFENDPLNAKINFRYPNLPYDQRTFKPPNGWTAWPLSPDSVPRLNTNVFSYDKLDSYTIKKEEIEWPSQELEEVIQGIALKLARKKFESRQSQVEEKLTSENSCSECITDDDLDTETETEESLSIYSDESETQESSIKSQKVYPGPVFSTDDERSRKILRPSIRHILTKIDEALTSLHETRKICYNYSFLDKIENSKDYSLSQVDRPKETSQMLALPKESVQVSLATPVQDELPTVKKPRRGRPLKVYERLDGETDQELLVRIARKNKKAIPPSLKSSKPEKPDNAKNKSQLRNFKASPMDRFLDRRKRLGLRDWSEVLSIAALIGLPRDVILKTTQRCVNLFDESILIKTIIETHYKDKNSDSMVCFKPRENSCQSLSNVAPLIFNSKFHDDSSNAQKHNYKLKISLPKRNILAKQIFFCPINHCPRKILGFRDQHALFRHIELGHGIKRDFANDNMLPSPEDLDGAIHVDGFLRCVGLPYHRSKKNNEEQCGVENIPPVFGLTGDSSLVKDLPISVNSCNDMTSTANP</sequence>
<gene>
    <name evidence="3" type="ORF">OnM2_036075</name>
</gene>